<dbReference type="PANTHER" id="PTHR46211:SF14">
    <property type="entry name" value="GLYCEROPHOSPHODIESTER PHOSPHODIESTERASE"/>
    <property type="match status" value="1"/>
</dbReference>
<dbReference type="EMBL" id="CP003929">
    <property type="protein sequence ID" value="AGB38658.1"/>
    <property type="molecule type" value="Genomic_DNA"/>
</dbReference>
<dbReference type="Proteomes" id="UP000010878">
    <property type="component" value="Chromosome"/>
</dbReference>
<dbReference type="RefSeq" id="WP_015322097.1">
    <property type="nucleotide sequence ID" value="NC_019974.1"/>
</dbReference>
<dbReference type="HOGENOM" id="CLU_030006_3_3_2"/>
<dbReference type="PANTHER" id="PTHR46211">
    <property type="entry name" value="GLYCEROPHOSPHORYL DIESTER PHOSPHODIESTERASE"/>
    <property type="match status" value="1"/>
</dbReference>
<reference evidence="3 4" key="1">
    <citation type="submission" date="2012-11" db="EMBL/GenBank/DDBJ databases">
        <title>FINISHED of Natronococcus occultus SP4, DSM 3396.</title>
        <authorList>
            <consortium name="DOE Joint Genome Institute"/>
            <person name="Eisen J."/>
            <person name="Huntemann M."/>
            <person name="Wei C.-L."/>
            <person name="Han J."/>
            <person name="Detter J.C."/>
            <person name="Han C."/>
            <person name="Tapia R."/>
            <person name="Chen A."/>
            <person name="Kyrpides N."/>
            <person name="Mavromatis K."/>
            <person name="Markowitz V."/>
            <person name="Szeto E."/>
            <person name="Ivanova N."/>
            <person name="Mikhailova N."/>
            <person name="Ovchinnikova G."/>
            <person name="Pagani I."/>
            <person name="Pati A."/>
            <person name="Goodwin L."/>
            <person name="Nordberg H.P."/>
            <person name="Cantor M.N."/>
            <person name="Hua S.X."/>
            <person name="Woyke T."/>
            <person name="Eisen J."/>
            <person name="Klenk H.-P."/>
            <person name="Klenk H.-P."/>
        </authorList>
    </citation>
    <scope>NUCLEOTIDE SEQUENCE [LARGE SCALE GENOMIC DNA]</scope>
    <source>
        <strain evidence="3 4">SP4</strain>
    </source>
</reference>
<dbReference type="GO" id="GO:0008081">
    <property type="term" value="F:phosphoric diester hydrolase activity"/>
    <property type="evidence" value="ECO:0007669"/>
    <property type="project" value="InterPro"/>
</dbReference>
<accession>L0K3G7</accession>
<evidence type="ECO:0000313" key="4">
    <source>
        <dbReference type="Proteomes" id="UP000010878"/>
    </source>
</evidence>
<dbReference type="GeneID" id="14403289"/>
<evidence type="ECO:0000259" key="2">
    <source>
        <dbReference type="PROSITE" id="PS51704"/>
    </source>
</evidence>
<dbReference type="AlphaFoldDB" id="L0K3G7"/>
<dbReference type="Pfam" id="PF03009">
    <property type="entry name" value="GDPD"/>
    <property type="match status" value="1"/>
</dbReference>
<dbReference type="eggNOG" id="arCOG00701">
    <property type="taxonomic scope" value="Archaea"/>
</dbReference>
<dbReference type="KEGG" id="nou:Natoc_2902"/>
<protein>
    <submittedName>
        <fullName evidence="3">Glycerophosphoryl diester phosphodiesterase</fullName>
    </submittedName>
</protein>
<feature type="domain" description="GP-PDE" evidence="2">
    <location>
        <begin position="48"/>
        <end position="310"/>
    </location>
</feature>
<dbReference type="Gene3D" id="3.20.20.190">
    <property type="entry name" value="Phosphatidylinositol (PI) phosphodiesterase"/>
    <property type="match status" value="1"/>
</dbReference>
<feature type="compositionally biased region" description="Basic and acidic residues" evidence="1">
    <location>
        <begin position="36"/>
        <end position="46"/>
    </location>
</feature>
<dbReference type="PROSITE" id="PS51318">
    <property type="entry name" value="TAT"/>
    <property type="match status" value="1"/>
</dbReference>
<feature type="region of interest" description="Disordered" evidence="1">
    <location>
        <begin position="24"/>
        <end position="46"/>
    </location>
</feature>
<dbReference type="PROSITE" id="PS51704">
    <property type="entry name" value="GP_PDE"/>
    <property type="match status" value="1"/>
</dbReference>
<gene>
    <name evidence="3" type="ORF">Natoc_2902</name>
</gene>
<dbReference type="CDD" id="cd08556">
    <property type="entry name" value="GDPD"/>
    <property type="match status" value="1"/>
</dbReference>
<feature type="compositionally biased region" description="Low complexity" evidence="1">
    <location>
        <begin position="24"/>
        <end position="35"/>
    </location>
</feature>
<sequence length="313" mass="34415">MQEKPSMLRRRFLAGTGAVTVGATVASGAAGATSSDRSESESERKDRATVIAHRGFADIYPENTVAAFEQAVQGGSDDAADRRGADWIELDVFPTCDGEIAVFHDTELGDLTDTEGVLYETPASEVFSAEVLESGQTVPTLSEAMEAIPPNVGVNIDIKDGSPDVQFGRVDDPESEREDWKWLETVVDISTSYENELLYSTFWEGALATIRDIDPDLPAAYLLYDSIQEGLDVTDEYDTEGVNPPLEMIYGTPFFDEDAYEEIDIVAEAHARDLPVNVWTINTWYEVEQLIEAGVDGLFLDYSEIVRWGGLQS</sequence>
<evidence type="ECO:0000256" key="1">
    <source>
        <dbReference type="SAM" id="MobiDB-lite"/>
    </source>
</evidence>
<keyword evidence="4" id="KW-1185">Reference proteome</keyword>
<proteinExistence type="predicted"/>
<dbReference type="InterPro" id="IPR006311">
    <property type="entry name" value="TAT_signal"/>
</dbReference>
<dbReference type="InterPro" id="IPR030395">
    <property type="entry name" value="GP_PDE_dom"/>
</dbReference>
<dbReference type="InterPro" id="IPR017946">
    <property type="entry name" value="PLC-like_Pdiesterase_TIM-brl"/>
</dbReference>
<name>L0K3G7_9EURY</name>
<evidence type="ECO:0000313" key="3">
    <source>
        <dbReference type="EMBL" id="AGB38658.1"/>
    </source>
</evidence>
<dbReference type="STRING" id="694430.Natoc_2902"/>
<dbReference type="GO" id="GO:0006629">
    <property type="term" value="P:lipid metabolic process"/>
    <property type="evidence" value="ECO:0007669"/>
    <property type="project" value="InterPro"/>
</dbReference>
<dbReference type="SUPFAM" id="SSF51695">
    <property type="entry name" value="PLC-like phosphodiesterases"/>
    <property type="match status" value="1"/>
</dbReference>
<organism evidence="3 4">
    <name type="scientific">Natronococcus occultus SP4</name>
    <dbReference type="NCBI Taxonomy" id="694430"/>
    <lineage>
        <taxon>Archaea</taxon>
        <taxon>Methanobacteriati</taxon>
        <taxon>Methanobacteriota</taxon>
        <taxon>Stenosarchaea group</taxon>
        <taxon>Halobacteria</taxon>
        <taxon>Halobacteriales</taxon>
        <taxon>Natrialbaceae</taxon>
        <taxon>Natronococcus</taxon>
    </lineage>
</organism>